<evidence type="ECO:0000313" key="7">
    <source>
        <dbReference type="Proteomes" id="UP000039865"/>
    </source>
</evidence>
<keyword evidence="7" id="KW-1185">Reference proteome</keyword>
<dbReference type="GO" id="GO:0010265">
    <property type="term" value="P:SCF complex assembly"/>
    <property type="evidence" value="ECO:0007669"/>
    <property type="project" value="InterPro"/>
</dbReference>
<dbReference type="Pfam" id="PF25782">
    <property type="entry name" value="TPR_CAND1"/>
    <property type="match status" value="1"/>
</dbReference>
<evidence type="ECO:0000256" key="4">
    <source>
        <dbReference type="SAM" id="MobiDB-lite"/>
    </source>
</evidence>
<evidence type="ECO:0000256" key="1">
    <source>
        <dbReference type="ARBA" id="ARBA00007657"/>
    </source>
</evidence>
<accession>A0A078B181</accession>
<reference evidence="6 7" key="1">
    <citation type="submission" date="2014-06" db="EMBL/GenBank/DDBJ databases">
        <authorList>
            <person name="Swart Estienne"/>
        </authorList>
    </citation>
    <scope>NUCLEOTIDE SEQUENCE [LARGE SCALE GENOMIC DNA]</scope>
    <source>
        <strain evidence="6 7">130c</strain>
    </source>
</reference>
<gene>
    <name evidence="6" type="primary">Contig2039.g2204</name>
    <name evidence="6" type="ORF">STYLEM_17486</name>
</gene>
<feature type="compositionally biased region" description="Acidic residues" evidence="4">
    <location>
        <begin position="314"/>
        <end position="345"/>
    </location>
</feature>
<organism evidence="6 7">
    <name type="scientific">Stylonychia lemnae</name>
    <name type="common">Ciliate</name>
    <dbReference type="NCBI Taxonomy" id="5949"/>
    <lineage>
        <taxon>Eukaryota</taxon>
        <taxon>Sar</taxon>
        <taxon>Alveolata</taxon>
        <taxon>Ciliophora</taxon>
        <taxon>Intramacronucleata</taxon>
        <taxon>Spirotrichea</taxon>
        <taxon>Stichotrichia</taxon>
        <taxon>Sporadotrichida</taxon>
        <taxon>Oxytrichidae</taxon>
        <taxon>Stylonychinae</taxon>
        <taxon>Stylonychia</taxon>
    </lineage>
</organism>
<dbReference type="OMA" id="AYIPHFQ"/>
<dbReference type="InterPro" id="IPR016024">
    <property type="entry name" value="ARM-type_fold"/>
</dbReference>
<proteinExistence type="inferred from homology"/>
<dbReference type="InterPro" id="IPR013932">
    <property type="entry name" value="TATA-bd_TIP120"/>
</dbReference>
<protein>
    <submittedName>
        <fullName evidence="6">Cullin-associated nedd8-dissociated protein 1-like</fullName>
    </submittedName>
</protein>
<evidence type="ECO:0000256" key="2">
    <source>
        <dbReference type="ARBA" id="ARBA00022737"/>
    </source>
</evidence>
<dbReference type="EMBL" id="CCKQ01016485">
    <property type="protein sequence ID" value="CDW88365.1"/>
    <property type="molecule type" value="Genomic_DNA"/>
</dbReference>
<evidence type="ECO:0000259" key="5">
    <source>
        <dbReference type="Pfam" id="PF08623"/>
    </source>
</evidence>
<dbReference type="Gene3D" id="1.25.10.10">
    <property type="entry name" value="Leucine-rich Repeat Variant"/>
    <property type="match status" value="1"/>
</dbReference>
<evidence type="ECO:0000256" key="3">
    <source>
        <dbReference type="ARBA" id="ARBA00022786"/>
    </source>
</evidence>
<comment type="similarity">
    <text evidence="1">Belongs to the CAND family.</text>
</comment>
<dbReference type="Pfam" id="PF08623">
    <property type="entry name" value="TIP120"/>
    <property type="match status" value="1"/>
</dbReference>
<dbReference type="AlphaFoldDB" id="A0A078B181"/>
<evidence type="ECO:0000313" key="6">
    <source>
        <dbReference type="EMBL" id="CDW88365.1"/>
    </source>
</evidence>
<dbReference type="InterPro" id="IPR039852">
    <property type="entry name" value="CAND1/CAND2"/>
</dbReference>
<feature type="region of interest" description="Disordered" evidence="4">
    <location>
        <begin position="314"/>
        <end position="346"/>
    </location>
</feature>
<name>A0A078B181_STYLE</name>
<keyword evidence="2" id="KW-0677">Repeat</keyword>
<sequence>MEKLEECKHYDKDNRYMAATDLCAEIMKTNVQLEEGMEKRICSAFISHLDDKSLDVQGNAVKCIQKIAQRIREKNLVMIVEKMAERVVEGEKETRDIYSLAIRSIISEINEDYAKPMINAVHPRLMKGLGSTDEVREECLDILAEIFKRFGSLILKNQTSVNKDELMRVIPEQLQREKLSLRKKATNCLGSFSIVLTQKQLQLLCQLLIDRIKKSKTKADSFTLLQCFGQMARTVGSKVAQYLSDIFPLLCHSAQTLSKDQSIDIDNEIAEACLSTFESLVRKCPRDIVPYIDKILELTISLMAYDPNYTYDENDDANMNDDEDDGAGWGSDFEDDNAGNEDDDDTSWKVRRSAIKTIEAIIASRPELLRLFYDRYAKAIVQRFKERDDNVKCNVLEAFQQLLKSTSAASGAQLSSSVELELRHQPSLERTKSSTDALGNLVPLIIDGLIKQLKSKNLKVRISVMHTLAQLAQALNSNLEPYFDRMLPEFEKSMNESQGYDLILDTLNILRRLFRGSGSYHSYQTNFRRIEVIIQQALNHEYSKVVSEGLRVAGQFVYVLKSAQGTIDPSYQSVVPTLYNGIREKLVKTDIDQEVKQCSIIAIANFLTICHNQLNASQIQEIISVYNDRLQNDLTRDATLKAITKIAQNQGGQLINLSNLGGLMPRLFDLLHKAQRTIHLNTLEALIAIVSRYGNQFSAQAGNIMKEIAPFINDEDLQAASLALKLASITLQIDSNSNEVQTLVGRACNLAKSPLISGSSLNDLLAFFGSAGQKSAVKDATIGQLLEYVTIKTQSAASVVAQIAVNGANKNSFQQEFLAKIQGQGNDNLIRGALCLGEFGKLVDLSGVPQLIDKVSALFKNSNEDVKTAASICLGNISIGNPDFFLQRVFNLVDQSNAQEKYLFLNTIREIIIHNSKCLQLYLQKLMPLLIEHSKSEDEQIRNVVAESIGRLFIIYSRYIGNDLEQSFKSSNPYEKATIVKSFKYAASKETDSIDLENSIEYLLKAIQDFDINVRRNALESLNAIVHNQPQVVRSDIEKLHKMVVVETQIRPELITEVDLGPFKHKVDEGIPIRKAAYSLFDTMVEKIPDRSDCNHITEIAIKGLDDTAEECMIICLHLLGRLISWAPAIVASNMDLLVESFEKQFQKNAKLSGQAQGSDKAQNIMRALMRVVEQLQRTSEVEGVSKFNDFFKAYVLENAANKALFEKIAATASQAIFEHF</sequence>
<dbReference type="Proteomes" id="UP000039865">
    <property type="component" value="Unassembled WGS sequence"/>
</dbReference>
<feature type="domain" description="TATA-binding protein interacting (TIP20)" evidence="5">
    <location>
        <begin position="1033"/>
        <end position="1193"/>
    </location>
</feature>
<dbReference type="InterPro" id="IPR011989">
    <property type="entry name" value="ARM-like"/>
</dbReference>
<dbReference type="PANTHER" id="PTHR12696">
    <property type="entry name" value="TIP120"/>
    <property type="match status" value="1"/>
</dbReference>
<keyword evidence="3" id="KW-0833">Ubl conjugation pathway</keyword>
<dbReference type="SUPFAM" id="SSF48371">
    <property type="entry name" value="ARM repeat"/>
    <property type="match status" value="1"/>
</dbReference>
<dbReference type="OrthoDB" id="413498at2759"/>
<dbReference type="InParanoid" id="A0A078B181"/>